<evidence type="ECO:0000256" key="6">
    <source>
        <dbReference type="ARBA" id="ARBA00023136"/>
    </source>
</evidence>
<keyword evidence="5 7" id="KW-1133">Transmembrane helix</keyword>
<evidence type="ECO:0000313" key="9">
    <source>
        <dbReference type="Proteomes" id="UP000238479"/>
    </source>
</evidence>
<keyword evidence="3 7" id="KW-0812">Transmembrane</keyword>
<dbReference type="PANTHER" id="PTHR27008">
    <property type="entry name" value="OS04G0122200 PROTEIN"/>
    <property type="match status" value="1"/>
</dbReference>
<dbReference type="Gene3D" id="3.30.200.20">
    <property type="entry name" value="Phosphorylase Kinase, domain 1"/>
    <property type="match status" value="1"/>
</dbReference>
<accession>A0A2P6Q4U2</accession>
<sequence length="152" mass="16689">MIPKSLEALSYLKYLNLSFNKLQGEIPTGGPFTNLSAQSFVSNRGLCGVSRFHVQPCKRKSGTSSLKYVIPGILSAMLLVISIIWLVMLRRKKNVEATIETTYLPQPLYRRVSYQELLSATNGFNVSNLLGTGSFGSVYKGTFSDGVDVAIC</sequence>
<organism evidence="8 9">
    <name type="scientific">Rosa chinensis</name>
    <name type="common">China rose</name>
    <dbReference type="NCBI Taxonomy" id="74649"/>
    <lineage>
        <taxon>Eukaryota</taxon>
        <taxon>Viridiplantae</taxon>
        <taxon>Streptophyta</taxon>
        <taxon>Embryophyta</taxon>
        <taxon>Tracheophyta</taxon>
        <taxon>Spermatophyta</taxon>
        <taxon>Magnoliopsida</taxon>
        <taxon>eudicotyledons</taxon>
        <taxon>Gunneridae</taxon>
        <taxon>Pentapetalae</taxon>
        <taxon>rosids</taxon>
        <taxon>fabids</taxon>
        <taxon>Rosales</taxon>
        <taxon>Rosaceae</taxon>
        <taxon>Rosoideae</taxon>
        <taxon>Rosoideae incertae sedis</taxon>
        <taxon>Rosa</taxon>
    </lineage>
</organism>
<keyword evidence="9" id="KW-1185">Reference proteome</keyword>
<keyword evidence="8" id="KW-0808">Transferase</keyword>
<gene>
    <name evidence="8" type="ORF">RchiOBHm_Chr5g0011341</name>
</gene>
<keyword evidence="2" id="KW-0433">Leucine-rich repeat</keyword>
<keyword evidence="4" id="KW-0677">Repeat</keyword>
<dbReference type="EMBL" id="PDCK01000043">
    <property type="protein sequence ID" value="PRQ29203.1"/>
    <property type="molecule type" value="Genomic_DNA"/>
</dbReference>
<evidence type="ECO:0000313" key="8">
    <source>
        <dbReference type="EMBL" id="PRQ29203.1"/>
    </source>
</evidence>
<dbReference type="PANTHER" id="PTHR27008:SF585">
    <property type="entry name" value="PROTEIN KINASE DOMAIN-CONTAINING PROTEIN"/>
    <property type="match status" value="1"/>
</dbReference>
<dbReference type="Proteomes" id="UP000238479">
    <property type="component" value="Chromosome 5"/>
</dbReference>
<name>A0A2P6Q4U2_ROSCH</name>
<comment type="subcellular location">
    <subcellularLocation>
        <location evidence="1">Membrane</location>
    </subcellularLocation>
</comment>
<dbReference type="SUPFAM" id="SSF56112">
    <property type="entry name" value="Protein kinase-like (PK-like)"/>
    <property type="match status" value="1"/>
</dbReference>
<proteinExistence type="predicted"/>
<evidence type="ECO:0000256" key="1">
    <source>
        <dbReference type="ARBA" id="ARBA00004370"/>
    </source>
</evidence>
<dbReference type="InterPro" id="IPR032675">
    <property type="entry name" value="LRR_dom_sf"/>
</dbReference>
<reference evidence="8 9" key="1">
    <citation type="journal article" date="2018" name="Nat. Genet.">
        <title>The Rosa genome provides new insights in the design of modern roses.</title>
        <authorList>
            <person name="Bendahmane M."/>
        </authorList>
    </citation>
    <scope>NUCLEOTIDE SEQUENCE [LARGE SCALE GENOMIC DNA]</scope>
    <source>
        <strain evidence="9">cv. Old Blush</strain>
    </source>
</reference>
<dbReference type="Gene3D" id="3.80.10.10">
    <property type="entry name" value="Ribonuclease Inhibitor"/>
    <property type="match status" value="1"/>
</dbReference>
<comment type="caution">
    <text evidence="8">The sequence shown here is derived from an EMBL/GenBank/DDBJ whole genome shotgun (WGS) entry which is preliminary data.</text>
</comment>
<dbReference type="EC" id="2.7.11.1" evidence="8"/>
<evidence type="ECO:0000256" key="2">
    <source>
        <dbReference type="ARBA" id="ARBA00022614"/>
    </source>
</evidence>
<keyword evidence="8" id="KW-0723">Serine/threonine-protein kinase</keyword>
<dbReference type="SUPFAM" id="SSF52058">
    <property type="entry name" value="L domain-like"/>
    <property type="match status" value="1"/>
</dbReference>
<dbReference type="InterPro" id="IPR011009">
    <property type="entry name" value="Kinase-like_dom_sf"/>
</dbReference>
<dbReference type="STRING" id="74649.A0A2P6Q4U2"/>
<evidence type="ECO:0000256" key="5">
    <source>
        <dbReference type="ARBA" id="ARBA00022989"/>
    </source>
</evidence>
<feature type="transmembrane region" description="Helical" evidence="7">
    <location>
        <begin position="68"/>
        <end position="89"/>
    </location>
</feature>
<dbReference type="AlphaFoldDB" id="A0A2P6Q4U2"/>
<keyword evidence="6 7" id="KW-0472">Membrane</keyword>
<dbReference type="GO" id="GO:0004674">
    <property type="term" value="F:protein serine/threonine kinase activity"/>
    <property type="evidence" value="ECO:0007669"/>
    <property type="project" value="UniProtKB-KW"/>
</dbReference>
<evidence type="ECO:0000256" key="3">
    <source>
        <dbReference type="ARBA" id="ARBA00022692"/>
    </source>
</evidence>
<dbReference type="InterPro" id="IPR051809">
    <property type="entry name" value="Plant_receptor-like_S/T_kinase"/>
</dbReference>
<dbReference type="GO" id="GO:0016020">
    <property type="term" value="C:membrane"/>
    <property type="evidence" value="ECO:0007669"/>
    <property type="project" value="UniProtKB-SubCell"/>
</dbReference>
<dbReference type="OMA" id="MTATHEF"/>
<evidence type="ECO:0000256" key="7">
    <source>
        <dbReference type="SAM" id="Phobius"/>
    </source>
</evidence>
<protein>
    <submittedName>
        <fullName evidence="8">Putative non-specific serine/threonine protein kinase</fullName>
        <ecNumber evidence="8">2.7.11.1</ecNumber>
    </submittedName>
</protein>
<evidence type="ECO:0000256" key="4">
    <source>
        <dbReference type="ARBA" id="ARBA00022737"/>
    </source>
</evidence>
<dbReference type="Gramene" id="PRQ29203">
    <property type="protein sequence ID" value="PRQ29203"/>
    <property type="gene ID" value="RchiOBHm_Chr5g0011341"/>
</dbReference>
<keyword evidence="8" id="KW-0418">Kinase</keyword>